<evidence type="ECO:0000256" key="3">
    <source>
        <dbReference type="RuleBase" id="RU000363"/>
    </source>
</evidence>
<dbReference type="AlphaFoldDB" id="A0AAE3HIN2"/>
<evidence type="ECO:0000259" key="4">
    <source>
        <dbReference type="SMART" id="SM00822"/>
    </source>
</evidence>
<dbReference type="InterPro" id="IPR036291">
    <property type="entry name" value="NAD(P)-bd_dom_sf"/>
</dbReference>
<dbReference type="Pfam" id="PF00106">
    <property type="entry name" value="adh_short"/>
    <property type="match status" value="1"/>
</dbReference>
<dbReference type="InterPro" id="IPR057326">
    <property type="entry name" value="KR_dom"/>
</dbReference>
<feature type="domain" description="Ketoreductase" evidence="4">
    <location>
        <begin position="8"/>
        <end position="192"/>
    </location>
</feature>
<dbReference type="NCBIfam" id="TIGR01829">
    <property type="entry name" value="AcAcCoA_reduct"/>
    <property type="match status" value="1"/>
</dbReference>
<evidence type="ECO:0000313" key="6">
    <source>
        <dbReference type="Proteomes" id="UP001204445"/>
    </source>
</evidence>
<keyword evidence="2 5" id="KW-0560">Oxidoreductase</keyword>
<proteinExistence type="inferred from homology"/>
<comment type="similarity">
    <text evidence="1 3">Belongs to the short-chain dehydrogenases/reductases (SDR) family.</text>
</comment>
<dbReference type="GO" id="GO:0032787">
    <property type="term" value="P:monocarboxylic acid metabolic process"/>
    <property type="evidence" value="ECO:0007669"/>
    <property type="project" value="UniProtKB-ARBA"/>
</dbReference>
<dbReference type="Proteomes" id="UP001204445">
    <property type="component" value="Unassembled WGS sequence"/>
</dbReference>
<dbReference type="NCBIfam" id="NF005559">
    <property type="entry name" value="PRK07231.1"/>
    <property type="match status" value="1"/>
</dbReference>
<organism evidence="5 6">
    <name type="scientific">Methylohalomonas lacus</name>
    <dbReference type="NCBI Taxonomy" id="398773"/>
    <lineage>
        <taxon>Bacteria</taxon>
        <taxon>Pseudomonadati</taxon>
        <taxon>Pseudomonadota</taxon>
        <taxon>Gammaproteobacteria</taxon>
        <taxon>Methylohalomonadales</taxon>
        <taxon>Methylohalomonadaceae</taxon>
        <taxon>Methylohalomonas</taxon>
    </lineage>
</organism>
<dbReference type="SMART" id="SM00822">
    <property type="entry name" value="PKS_KR"/>
    <property type="match status" value="1"/>
</dbReference>
<comment type="caution">
    <text evidence="5">The sequence shown here is derived from an EMBL/GenBank/DDBJ whole genome shotgun (WGS) entry which is preliminary data.</text>
</comment>
<name>A0AAE3HIN2_9GAMM</name>
<keyword evidence="6" id="KW-1185">Reference proteome</keyword>
<evidence type="ECO:0000256" key="2">
    <source>
        <dbReference type="ARBA" id="ARBA00023002"/>
    </source>
</evidence>
<sequence>MEVTLKGKVALVTGGTRGIGSAIVKQFAASGATVATNYRNQEQAEKFQAEMKKAGVDIHIYQADVSDFDACKQLIETVEKDLGPIDILVNNAGVTQDTTLRKMTKDQWDTVMRINLDSVYNMSRNVIEGMLERGSGRIINISSINGQKGQMGQSNYAASKAGMHGFTMALAQEVARKGITVNTVSPGYIGTDMVMAVPEETRNKIIAQIPVSRLGKPEEVADLVTFIASDKAGFITGADISANGGQHMM</sequence>
<dbReference type="SUPFAM" id="SSF51735">
    <property type="entry name" value="NAD(P)-binding Rossmann-fold domains"/>
    <property type="match status" value="1"/>
</dbReference>
<evidence type="ECO:0000256" key="1">
    <source>
        <dbReference type="ARBA" id="ARBA00006484"/>
    </source>
</evidence>
<dbReference type="PROSITE" id="PS00061">
    <property type="entry name" value="ADH_SHORT"/>
    <property type="match status" value="1"/>
</dbReference>
<dbReference type="GO" id="GO:0018454">
    <property type="term" value="F:acetoacetyl-CoA reductase activity"/>
    <property type="evidence" value="ECO:0007669"/>
    <property type="project" value="UniProtKB-EC"/>
</dbReference>
<dbReference type="InterPro" id="IPR020904">
    <property type="entry name" value="Sc_DH/Rdtase_CS"/>
</dbReference>
<dbReference type="PANTHER" id="PTHR42879">
    <property type="entry name" value="3-OXOACYL-(ACYL-CARRIER-PROTEIN) REDUCTASE"/>
    <property type="match status" value="1"/>
</dbReference>
<dbReference type="NCBIfam" id="NF009466">
    <property type="entry name" value="PRK12826.1-2"/>
    <property type="match status" value="1"/>
</dbReference>
<dbReference type="PANTHER" id="PTHR42879:SF2">
    <property type="entry name" value="3-OXOACYL-[ACYL-CARRIER-PROTEIN] REDUCTASE FABG"/>
    <property type="match status" value="1"/>
</dbReference>
<dbReference type="CDD" id="cd05333">
    <property type="entry name" value="BKR_SDR_c"/>
    <property type="match status" value="1"/>
</dbReference>
<dbReference type="PRINTS" id="PR00080">
    <property type="entry name" value="SDRFAMILY"/>
</dbReference>
<accession>A0AAE3HIN2</accession>
<gene>
    <name evidence="5" type="ORF">J2T55_001068</name>
</gene>
<dbReference type="RefSeq" id="WP_259054664.1">
    <property type="nucleotide sequence ID" value="NZ_JANUCT010000006.1"/>
</dbReference>
<evidence type="ECO:0000313" key="5">
    <source>
        <dbReference type="EMBL" id="MCS3903051.1"/>
    </source>
</evidence>
<dbReference type="InterPro" id="IPR011283">
    <property type="entry name" value="Acetoacetyl-CoA_reductase"/>
</dbReference>
<dbReference type="NCBIfam" id="NF009464">
    <property type="entry name" value="PRK12824.1"/>
    <property type="match status" value="1"/>
</dbReference>
<dbReference type="EMBL" id="JANUCT010000006">
    <property type="protein sequence ID" value="MCS3903051.1"/>
    <property type="molecule type" value="Genomic_DNA"/>
</dbReference>
<dbReference type="GO" id="GO:0042619">
    <property type="term" value="P:poly-hydroxybutyrate biosynthetic process"/>
    <property type="evidence" value="ECO:0007669"/>
    <property type="project" value="InterPro"/>
</dbReference>
<dbReference type="FunFam" id="3.40.50.720:FF:000173">
    <property type="entry name" value="3-oxoacyl-[acyl-carrier protein] reductase"/>
    <property type="match status" value="1"/>
</dbReference>
<dbReference type="Gene3D" id="3.40.50.720">
    <property type="entry name" value="NAD(P)-binding Rossmann-like Domain"/>
    <property type="match status" value="1"/>
</dbReference>
<dbReference type="PRINTS" id="PR00081">
    <property type="entry name" value="GDHRDH"/>
</dbReference>
<dbReference type="InterPro" id="IPR050259">
    <property type="entry name" value="SDR"/>
</dbReference>
<dbReference type="InterPro" id="IPR002347">
    <property type="entry name" value="SDR_fam"/>
</dbReference>
<dbReference type="EC" id="1.1.1.36" evidence="5"/>
<reference evidence="5" key="1">
    <citation type="submission" date="2022-08" db="EMBL/GenBank/DDBJ databases">
        <title>Genomic Encyclopedia of Type Strains, Phase III (KMG-III): the genomes of soil and plant-associated and newly described type strains.</title>
        <authorList>
            <person name="Whitman W."/>
        </authorList>
    </citation>
    <scope>NUCLEOTIDE SEQUENCE</scope>
    <source>
        <strain evidence="5">HMT 1</strain>
    </source>
</reference>
<protein>
    <submittedName>
        <fullName evidence="5">Acetoacetyl-CoA reductase</fullName>
        <ecNumber evidence="5">1.1.1.36</ecNumber>
    </submittedName>
</protein>
<dbReference type="GO" id="GO:0005737">
    <property type="term" value="C:cytoplasm"/>
    <property type="evidence" value="ECO:0007669"/>
    <property type="project" value="InterPro"/>
</dbReference>